<comment type="subcellular location">
    <subcellularLocation>
        <location evidence="1">Membrane</location>
        <topology evidence="1">Single-pass type I membrane protein</topology>
    </subcellularLocation>
</comment>
<dbReference type="Pfam" id="PF00560">
    <property type="entry name" value="LRR_1"/>
    <property type="match status" value="1"/>
</dbReference>
<dbReference type="InterPro" id="IPR032675">
    <property type="entry name" value="LRR_dom_sf"/>
</dbReference>
<accession>A0A103YCP8</accession>
<proteinExistence type="predicted"/>
<evidence type="ECO:0000256" key="4">
    <source>
        <dbReference type="ARBA" id="ARBA00022989"/>
    </source>
</evidence>
<keyword evidence="4" id="KW-1133">Transmembrane helix</keyword>
<dbReference type="PANTHER" id="PTHR48061">
    <property type="entry name" value="LEUCINE-RICH REPEAT RECEPTOR PROTEIN KINASE EMS1-LIKE-RELATED"/>
    <property type="match status" value="1"/>
</dbReference>
<name>A0A103YCP8_CYNCS</name>
<sequence>MLCFYLNKIFSLIITRMMKKIIGITMSSLDWFRLLSNYDELEHEYLIVVIGMVSLVTNFTNDVIALNLSCGMLRGTIDPNSTLFNLSHLQTLNLAFNNLTNSQLPREIRRLSNSLTHLNISYTGFIGRVPTDITILRKLVSLDLSRNHLKLEPHVFYYLLYNSTSLEELFLNKVNISSILPTYLNPSSMKSLHLSSTGLLRKLPNNIFHLPYLEELDLSYNYDLIGRFPKAYTNTSIPLKLLDLSYNNLSR</sequence>
<comment type="caution">
    <text evidence="7">The sequence shown here is derived from an EMBL/GenBank/DDBJ whole genome shotgun (WGS) entry which is preliminary data.</text>
</comment>
<reference evidence="7 8" key="1">
    <citation type="journal article" date="2016" name="Sci. Rep.">
        <title>The genome sequence of the outbreeding globe artichoke constructed de novo incorporating a phase-aware low-pass sequencing strategy of F1 progeny.</title>
        <authorList>
            <person name="Scaglione D."/>
            <person name="Reyes-Chin-Wo S."/>
            <person name="Acquadro A."/>
            <person name="Froenicke L."/>
            <person name="Portis E."/>
            <person name="Beitel C."/>
            <person name="Tirone M."/>
            <person name="Mauro R."/>
            <person name="Lo Monaco A."/>
            <person name="Mauromicale G."/>
            <person name="Faccioli P."/>
            <person name="Cattivelli L."/>
            <person name="Rieseberg L."/>
            <person name="Michelmore R."/>
            <person name="Lanteri S."/>
        </authorList>
    </citation>
    <scope>NUCLEOTIDE SEQUENCE [LARGE SCALE GENOMIC DNA]</scope>
    <source>
        <strain evidence="7">2C</strain>
    </source>
</reference>
<keyword evidence="5" id="KW-0472">Membrane</keyword>
<dbReference type="SUPFAM" id="SSF52047">
    <property type="entry name" value="RNI-like"/>
    <property type="match status" value="1"/>
</dbReference>
<evidence type="ECO:0000313" key="7">
    <source>
        <dbReference type="EMBL" id="KVI06681.1"/>
    </source>
</evidence>
<evidence type="ECO:0000256" key="2">
    <source>
        <dbReference type="ARBA" id="ARBA00022692"/>
    </source>
</evidence>
<evidence type="ECO:0000256" key="1">
    <source>
        <dbReference type="ARBA" id="ARBA00004479"/>
    </source>
</evidence>
<dbReference type="OMA" id="LEHEYLI"/>
<dbReference type="Gene3D" id="3.80.10.10">
    <property type="entry name" value="Ribonuclease Inhibitor"/>
    <property type="match status" value="2"/>
</dbReference>
<keyword evidence="3" id="KW-0732">Signal</keyword>
<keyword evidence="2" id="KW-0812">Transmembrane</keyword>
<dbReference type="Gramene" id="KVI06681">
    <property type="protein sequence ID" value="KVI06681"/>
    <property type="gene ID" value="Ccrd_014967"/>
</dbReference>
<dbReference type="PANTHER" id="PTHR48061:SF2">
    <property type="entry name" value="RECEPTOR LIKE PROTEIN 30-LIKE"/>
    <property type="match status" value="1"/>
</dbReference>
<dbReference type="AlphaFoldDB" id="A0A103YCP8"/>
<evidence type="ECO:0008006" key="9">
    <source>
        <dbReference type="Google" id="ProtNLM"/>
    </source>
</evidence>
<evidence type="ECO:0000256" key="3">
    <source>
        <dbReference type="ARBA" id="ARBA00022729"/>
    </source>
</evidence>
<protein>
    <recommendedName>
        <fullName evidence="9">Leucine-rich repeat-containing protein</fullName>
    </recommendedName>
</protein>
<dbReference type="Pfam" id="PF13516">
    <property type="entry name" value="LRR_6"/>
    <property type="match status" value="1"/>
</dbReference>
<dbReference type="EMBL" id="LEKV01001766">
    <property type="protein sequence ID" value="KVI06681.1"/>
    <property type="molecule type" value="Genomic_DNA"/>
</dbReference>
<keyword evidence="8" id="KW-1185">Reference proteome</keyword>
<dbReference type="GO" id="GO:0016020">
    <property type="term" value="C:membrane"/>
    <property type="evidence" value="ECO:0007669"/>
    <property type="project" value="UniProtKB-SubCell"/>
</dbReference>
<dbReference type="InterPro" id="IPR046956">
    <property type="entry name" value="RLP23-like"/>
</dbReference>
<evidence type="ECO:0000256" key="6">
    <source>
        <dbReference type="ARBA" id="ARBA00023180"/>
    </source>
</evidence>
<keyword evidence="6" id="KW-0325">Glycoprotein</keyword>
<dbReference type="Proteomes" id="UP000243975">
    <property type="component" value="Unassembled WGS sequence"/>
</dbReference>
<dbReference type="InterPro" id="IPR001611">
    <property type="entry name" value="Leu-rich_rpt"/>
</dbReference>
<organism evidence="7 8">
    <name type="scientific">Cynara cardunculus var. scolymus</name>
    <name type="common">Globe artichoke</name>
    <name type="synonym">Cynara scolymus</name>
    <dbReference type="NCBI Taxonomy" id="59895"/>
    <lineage>
        <taxon>Eukaryota</taxon>
        <taxon>Viridiplantae</taxon>
        <taxon>Streptophyta</taxon>
        <taxon>Embryophyta</taxon>
        <taxon>Tracheophyta</taxon>
        <taxon>Spermatophyta</taxon>
        <taxon>Magnoliopsida</taxon>
        <taxon>eudicotyledons</taxon>
        <taxon>Gunneridae</taxon>
        <taxon>Pentapetalae</taxon>
        <taxon>asterids</taxon>
        <taxon>campanulids</taxon>
        <taxon>Asterales</taxon>
        <taxon>Asteraceae</taxon>
        <taxon>Carduoideae</taxon>
        <taxon>Cardueae</taxon>
        <taxon>Carduinae</taxon>
        <taxon>Cynara</taxon>
    </lineage>
</organism>
<evidence type="ECO:0000256" key="5">
    <source>
        <dbReference type="ARBA" id="ARBA00023136"/>
    </source>
</evidence>
<evidence type="ECO:0000313" key="8">
    <source>
        <dbReference type="Proteomes" id="UP000243975"/>
    </source>
</evidence>
<gene>
    <name evidence="7" type="ORF">Ccrd_014967</name>
</gene>